<gene>
    <name evidence="1" type="ORF">EXIGLDRAFT_623995</name>
</gene>
<sequence length="180" mass="20711">MANAAEVKISYERLTFTNFGQWENNTLALLGTRGRRNFITTYGAYPPSDPALVDAWNLGAFDTVGVLWAAISDEIRDNELVRRHMRDGKPYDMWVALCDKARQPSAGARFQATTDQLKIVLRDNERLPELYHRVMNASRERKSLRPSTYTLQNFDDEFDAFTFIRGLPDEYNSFVSTLFV</sequence>
<accession>A0A165DIN2</accession>
<dbReference type="InParanoid" id="A0A165DIN2"/>
<keyword evidence="2" id="KW-1185">Reference proteome</keyword>
<name>A0A165DIN2_EXIGL</name>
<protein>
    <submittedName>
        <fullName evidence="1">Uncharacterized protein</fullName>
    </submittedName>
</protein>
<evidence type="ECO:0000313" key="2">
    <source>
        <dbReference type="Proteomes" id="UP000077266"/>
    </source>
</evidence>
<organism evidence="1 2">
    <name type="scientific">Exidia glandulosa HHB12029</name>
    <dbReference type="NCBI Taxonomy" id="1314781"/>
    <lineage>
        <taxon>Eukaryota</taxon>
        <taxon>Fungi</taxon>
        <taxon>Dikarya</taxon>
        <taxon>Basidiomycota</taxon>
        <taxon>Agaricomycotina</taxon>
        <taxon>Agaricomycetes</taxon>
        <taxon>Auriculariales</taxon>
        <taxon>Exidiaceae</taxon>
        <taxon>Exidia</taxon>
    </lineage>
</organism>
<evidence type="ECO:0000313" key="1">
    <source>
        <dbReference type="EMBL" id="KZV84630.1"/>
    </source>
</evidence>
<proteinExistence type="predicted"/>
<feature type="non-terminal residue" evidence="1">
    <location>
        <position position="180"/>
    </location>
</feature>
<dbReference type="EMBL" id="KV426217">
    <property type="protein sequence ID" value="KZV84630.1"/>
    <property type="molecule type" value="Genomic_DNA"/>
</dbReference>
<dbReference type="STRING" id="1314781.A0A165DIN2"/>
<dbReference type="Proteomes" id="UP000077266">
    <property type="component" value="Unassembled WGS sequence"/>
</dbReference>
<dbReference type="OrthoDB" id="2673624at2759"/>
<dbReference type="AlphaFoldDB" id="A0A165DIN2"/>
<reference evidence="1 2" key="1">
    <citation type="journal article" date="2016" name="Mol. Biol. Evol.">
        <title>Comparative Genomics of Early-Diverging Mushroom-Forming Fungi Provides Insights into the Origins of Lignocellulose Decay Capabilities.</title>
        <authorList>
            <person name="Nagy L.G."/>
            <person name="Riley R."/>
            <person name="Tritt A."/>
            <person name="Adam C."/>
            <person name="Daum C."/>
            <person name="Floudas D."/>
            <person name="Sun H."/>
            <person name="Yadav J.S."/>
            <person name="Pangilinan J."/>
            <person name="Larsson K.H."/>
            <person name="Matsuura K."/>
            <person name="Barry K."/>
            <person name="Labutti K."/>
            <person name="Kuo R."/>
            <person name="Ohm R.A."/>
            <person name="Bhattacharya S.S."/>
            <person name="Shirouzu T."/>
            <person name="Yoshinaga Y."/>
            <person name="Martin F.M."/>
            <person name="Grigoriev I.V."/>
            <person name="Hibbett D.S."/>
        </authorList>
    </citation>
    <scope>NUCLEOTIDE SEQUENCE [LARGE SCALE GENOMIC DNA]</scope>
    <source>
        <strain evidence="1 2">HHB12029</strain>
    </source>
</reference>